<dbReference type="AlphaFoldDB" id="A0A2R5G8N3"/>
<dbReference type="EMBL" id="BEYU01000030">
    <property type="protein sequence ID" value="GBG27412.1"/>
    <property type="molecule type" value="Genomic_DNA"/>
</dbReference>
<keyword evidence="2" id="KW-1185">Reference proteome</keyword>
<comment type="caution">
    <text evidence="1">The sequence shown here is derived from an EMBL/GenBank/DDBJ whole genome shotgun (WGS) entry which is preliminary data.</text>
</comment>
<protein>
    <submittedName>
        <fullName evidence="1">Uncharacterized protein</fullName>
    </submittedName>
</protein>
<sequence>MSFMCSRSSYYNCNLLHFGIKFCVGAIFEACISWYHTMMHTEKCLQETREPGGSLGVSHGGLGRPKYEWTLPVPENARERAYFERIPKSSPSAMSFNVGNTFGTNSGSLDREANDLFLRSSIGRGNVCTASILIDCSTENFTKR</sequence>
<reference evidence="1 2" key="1">
    <citation type="submission" date="2017-12" db="EMBL/GenBank/DDBJ databases">
        <title>Sequencing, de novo assembly and annotation of complete genome of a new Thraustochytrid species, strain FCC1311.</title>
        <authorList>
            <person name="Sedici K."/>
            <person name="Godart F."/>
            <person name="Aiese Cigliano R."/>
            <person name="Sanseverino W."/>
            <person name="Barakat M."/>
            <person name="Ortet P."/>
            <person name="Marechal E."/>
            <person name="Cagnac O."/>
            <person name="Amato A."/>
        </authorList>
    </citation>
    <scope>NUCLEOTIDE SEQUENCE [LARGE SCALE GENOMIC DNA]</scope>
</reference>
<organism evidence="1 2">
    <name type="scientific">Hondaea fermentalgiana</name>
    <dbReference type="NCBI Taxonomy" id="2315210"/>
    <lineage>
        <taxon>Eukaryota</taxon>
        <taxon>Sar</taxon>
        <taxon>Stramenopiles</taxon>
        <taxon>Bigyra</taxon>
        <taxon>Labyrinthulomycetes</taxon>
        <taxon>Thraustochytrida</taxon>
        <taxon>Thraustochytriidae</taxon>
        <taxon>Hondaea</taxon>
    </lineage>
</organism>
<dbReference type="InParanoid" id="A0A2R5G8N3"/>
<evidence type="ECO:0000313" key="1">
    <source>
        <dbReference type="EMBL" id="GBG27412.1"/>
    </source>
</evidence>
<gene>
    <name evidence="1" type="ORF">FCC1311_006011</name>
</gene>
<dbReference type="AntiFam" id="ANF00248">
    <property type="entry name" value="Shadow ORF (opposite ppsD)"/>
</dbReference>
<proteinExistence type="predicted"/>
<accession>A0A2R5G8N3</accession>
<name>A0A2R5G8N3_9STRA</name>
<dbReference type="Proteomes" id="UP000241890">
    <property type="component" value="Unassembled WGS sequence"/>
</dbReference>
<evidence type="ECO:0000313" key="2">
    <source>
        <dbReference type="Proteomes" id="UP000241890"/>
    </source>
</evidence>